<accession>A0AAE6NYL8</accession>
<proteinExistence type="predicted"/>
<protein>
    <submittedName>
        <fullName evidence="1">Uncharacterized protein</fullName>
    </submittedName>
</protein>
<name>A0AAE6NYL8_9NIDO</name>
<organism evidence="1 2">
    <name type="scientific">Serpentovirinae sp. isolate K48</name>
    <dbReference type="NCBI Taxonomy" id="3071292"/>
    <lineage>
        <taxon>Viruses</taxon>
        <taxon>Riboviria</taxon>
        <taxon>Orthornavirae</taxon>
        <taxon>Pisuviricota</taxon>
        <taxon>Pisoniviricetes</taxon>
        <taxon>Nidovirales</taxon>
        <taxon>Tornidovirineae</taxon>
        <taxon>Tobaniviridae</taxon>
        <taxon>Serpentovirinae</taxon>
        <taxon>Septovirus</taxon>
        <taxon>Sekatovirus</taxon>
        <taxon>Septovirus foka</taxon>
    </lineage>
</organism>
<gene>
    <name evidence="1" type="primary">ORF6</name>
</gene>
<keyword evidence="2" id="KW-1185">Reference proteome</keyword>
<evidence type="ECO:0000313" key="2">
    <source>
        <dbReference type="Proteomes" id="UP000830148"/>
    </source>
</evidence>
<reference evidence="1 2" key="1">
    <citation type="journal article" date="2019" name="Front Vet Sci">
        <title>Longitudinal and Cross-Sectional Sampling of Serpentovirus (Nidovirus) Infection in Captive Snakes Reveals High Prevalence, Persistent Infection, and Increased Mortality in Pythons and Divergent Serpentovirus Infection in Boas and Colubrids.</title>
        <authorList>
            <person name="Hoon-Hanks L.L."/>
            <person name="Ossiboff R.J."/>
            <person name="Bartolini P."/>
            <person name="Fogelson S.B."/>
            <person name="Perry S.M."/>
            <person name="Stohr A.C."/>
            <person name="Cross S.T."/>
            <person name="Wellehan J.F.X."/>
            <person name="Jacobson E.R."/>
            <person name="Dubovi E.J."/>
            <person name="Stenglein M.D."/>
        </authorList>
    </citation>
    <scope>NUCLEOTIDE SEQUENCE [LARGE SCALE GENOMIC DNA]</scope>
    <source>
        <strain evidence="1">K48</strain>
    </source>
</reference>
<dbReference type="EMBL" id="MN161566">
    <property type="protein sequence ID" value="QFU19759.1"/>
    <property type="molecule type" value="Genomic_RNA"/>
</dbReference>
<dbReference type="Proteomes" id="UP000830148">
    <property type="component" value="Segment"/>
</dbReference>
<evidence type="ECO:0000313" key="1">
    <source>
        <dbReference type="EMBL" id="QFU19759.1"/>
    </source>
</evidence>
<sequence>MSIARLFKKPSYMCPHHTHAQVLMTRLSLRKKRQCCKDACKFQECQDKATQTNYLDFPLPYSDSRPIKRVTTITFKFPPPRPLGQQSQPSLVASVKPYRERLI</sequence>